<dbReference type="InterPro" id="IPR000700">
    <property type="entry name" value="PAS-assoc_C"/>
</dbReference>
<dbReference type="NCBIfam" id="TIGR00229">
    <property type="entry name" value="sensory_box"/>
    <property type="match status" value="2"/>
</dbReference>
<dbReference type="CDD" id="cd00075">
    <property type="entry name" value="HATPase"/>
    <property type="match status" value="1"/>
</dbReference>
<feature type="domain" description="PAC" evidence="11">
    <location>
        <begin position="374"/>
        <end position="426"/>
    </location>
</feature>
<feature type="domain" description="PAC" evidence="11">
    <location>
        <begin position="210"/>
        <end position="262"/>
    </location>
</feature>
<dbReference type="InterPro" id="IPR001789">
    <property type="entry name" value="Sig_transdc_resp-reg_receiver"/>
</dbReference>
<comment type="catalytic activity">
    <reaction evidence="1">
        <text>ATP + protein L-histidine = ADP + protein N-phospho-L-histidine.</text>
        <dbReference type="EC" id="2.7.13.3"/>
    </reaction>
</comment>
<dbReference type="SMART" id="SM00086">
    <property type="entry name" value="PAC"/>
    <property type="match status" value="2"/>
</dbReference>
<evidence type="ECO:0000313" key="13">
    <source>
        <dbReference type="Proteomes" id="UP000649604"/>
    </source>
</evidence>
<dbReference type="InterPro" id="IPR001610">
    <property type="entry name" value="PAC"/>
</dbReference>
<evidence type="ECO:0000259" key="10">
    <source>
        <dbReference type="PROSITE" id="PS50112"/>
    </source>
</evidence>
<comment type="caution">
    <text evidence="6">Lacks conserved residue(s) required for the propagation of feature annotation.</text>
</comment>
<dbReference type="Gene3D" id="3.30.565.10">
    <property type="entry name" value="Histidine kinase-like ATPase, C-terminal domain"/>
    <property type="match status" value="1"/>
</dbReference>
<dbReference type="SUPFAM" id="SSF47384">
    <property type="entry name" value="Homodimeric domain of signal transducing histidine kinase"/>
    <property type="match status" value="1"/>
</dbReference>
<dbReference type="SMART" id="SM00388">
    <property type="entry name" value="HisKA"/>
    <property type="match status" value="1"/>
</dbReference>
<dbReference type="InterPro" id="IPR036097">
    <property type="entry name" value="HisK_dim/P_sf"/>
</dbReference>
<dbReference type="SUPFAM" id="SSF52172">
    <property type="entry name" value="CheY-like"/>
    <property type="match status" value="1"/>
</dbReference>
<evidence type="ECO:0000313" key="12">
    <source>
        <dbReference type="EMBL" id="MBD3323120.1"/>
    </source>
</evidence>
<dbReference type="InterPro" id="IPR013767">
    <property type="entry name" value="PAS_fold"/>
</dbReference>
<keyword evidence="5" id="KW-0418">Kinase</keyword>
<dbReference type="GO" id="GO:0000155">
    <property type="term" value="F:phosphorelay sensor kinase activity"/>
    <property type="evidence" value="ECO:0007669"/>
    <property type="project" value="InterPro"/>
</dbReference>
<dbReference type="Pfam" id="PF00989">
    <property type="entry name" value="PAS"/>
    <property type="match status" value="1"/>
</dbReference>
<evidence type="ECO:0000256" key="4">
    <source>
        <dbReference type="ARBA" id="ARBA00022679"/>
    </source>
</evidence>
<evidence type="ECO:0000259" key="8">
    <source>
        <dbReference type="PROSITE" id="PS50109"/>
    </source>
</evidence>
<feature type="domain" description="PAS" evidence="10">
    <location>
        <begin position="302"/>
        <end position="358"/>
    </location>
</feature>
<evidence type="ECO:0000256" key="1">
    <source>
        <dbReference type="ARBA" id="ARBA00000085"/>
    </source>
</evidence>
<evidence type="ECO:0000256" key="2">
    <source>
        <dbReference type="ARBA" id="ARBA00012438"/>
    </source>
</evidence>
<dbReference type="PROSITE" id="PS50109">
    <property type="entry name" value="HIS_KIN"/>
    <property type="match status" value="1"/>
</dbReference>
<dbReference type="CDD" id="cd00130">
    <property type="entry name" value="PAS"/>
    <property type="match status" value="2"/>
</dbReference>
<dbReference type="InterPro" id="IPR011006">
    <property type="entry name" value="CheY-like_superfamily"/>
</dbReference>
<keyword evidence="4" id="KW-0808">Transferase</keyword>
<dbReference type="SMART" id="SM00091">
    <property type="entry name" value="PAS"/>
    <property type="match status" value="2"/>
</dbReference>
<protein>
    <recommendedName>
        <fullName evidence="2">histidine kinase</fullName>
        <ecNumber evidence="2">2.7.13.3</ecNumber>
    </recommendedName>
</protein>
<dbReference type="SUPFAM" id="SSF55785">
    <property type="entry name" value="PYP-like sensor domain (PAS domain)"/>
    <property type="match status" value="2"/>
</dbReference>
<gene>
    <name evidence="12" type="ORF">GF339_00965</name>
</gene>
<organism evidence="12 13">
    <name type="scientific">candidate division KSB3 bacterium</name>
    <dbReference type="NCBI Taxonomy" id="2044937"/>
    <lineage>
        <taxon>Bacteria</taxon>
        <taxon>candidate division KSB3</taxon>
    </lineage>
</organism>
<feature type="domain" description="Histidine kinase" evidence="8">
    <location>
        <begin position="451"/>
        <end position="637"/>
    </location>
</feature>
<dbReference type="SUPFAM" id="SSF55874">
    <property type="entry name" value="ATPase domain of HSP90 chaperone/DNA topoisomerase II/histidine kinase"/>
    <property type="match status" value="1"/>
</dbReference>
<dbReference type="GO" id="GO:0006355">
    <property type="term" value="P:regulation of DNA-templated transcription"/>
    <property type="evidence" value="ECO:0007669"/>
    <property type="project" value="InterPro"/>
</dbReference>
<dbReference type="EMBL" id="WJJP01000027">
    <property type="protein sequence ID" value="MBD3323120.1"/>
    <property type="molecule type" value="Genomic_DNA"/>
</dbReference>
<evidence type="ECO:0000256" key="6">
    <source>
        <dbReference type="PROSITE-ProRule" id="PRU00169"/>
    </source>
</evidence>
<dbReference type="Gene3D" id="3.40.50.2300">
    <property type="match status" value="1"/>
</dbReference>
<dbReference type="Gene3D" id="1.10.287.130">
    <property type="match status" value="1"/>
</dbReference>
<evidence type="ECO:0000256" key="3">
    <source>
        <dbReference type="ARBA" id="ARBA00022553"/>
    </source>
</evidence>
<evidence type="ECO:0000256" key="5">
    <source>
        <dbReference type="ARBA" id="ARBA00022777"/>
    </source>
</evidence>
<dbReference type="InterPro" id="IPR003661">
    <property type="entry name" value="HisK_dim/P_dom"/>
</dbReference>
<feature type="domain" description="Response regulatory" evidence="9">
    <location>
        <begin position="4"/>
        <end position="121"/>
    </location>
</feature>
<reference evidence="12" key="1">
    <citation type="submission" date="2019-11" db="EMBL/GenBank/DDBJ databases">
        <title>Microbial mats filling the niche in hypersaline microbial mats.</title>
        <authorList>
            <person name="Wong H.L."/>
            <person name="Macleod F.I."/>
            <person name="White R.A. III"/>
            <person name="Burns B.P."/>
        </authorList>
    </citation>
    <scope>NUCLEOTIDE SEQUENCE</scope>
    <source>
        <strain evidence="12">Rbin_158</strain>
    </source>
</reference>
<dbReference type="InterPro" id="IPR003594">
    <property type="entry name" value="HATPase_dom"/>
</dbReference>
<dbReference type="PANTHER" id="PTHR43304:SF1">
    <property type="entry name" value="PAC DOMAIN-CONTAINING PROTEIN"/>
    <property type="match status" value="1"/>
</dbReference>
<feature type="coiled-coil region" evidence="7">
    <location>
        <begin position="253"/>
        <end position="312"/>
    </location>
</feature>
<dbReference type="InterPro" id="IPR052162">
    <property type="entry name" value="Sensor_kinase/Photoreceptor"/>
</dbReference>
<evidence type="ECO:0000259" key="11">
    <source>
        <dbReference type="PROSITE" id="PS50113"/>
    </source>
</evidence>
<dbReference type="CDD" id="cd00082">
    <property type="entry name" value="HisKA"/>
    <property type="match status" value="1"/>
</dbReference>
<dbReference type="InterPro" id="IPR036890">
    <property type="entry name" value="HATPase_C_sf"/>
</dbReference>
<evidence type="ECO:0000259" key="9">
    <source>
        <dbReference type="PROSITE" id="PS50110"/>
    </source>
</evidence>
<dbReference type="PROSITE" id="PS50113">
    <property type="entry name" value="PAC"/>
    <property type="match status" value="2"/>
</dbReference>
<dbReference type="InterPro" id="IPR000014">
    <property type="entry name" value="PAS"/>
</dbReference>
<dbReference type="AlphaFoldDB" id="A0A9D5JRW5"/>
<dbReference type="SMART" id="SM00387">
    <property type="entry name" value="HATPase_c"/>
    <property type="match status" value="1"/>
</dbReference>
<proteinExistence type="predicted"/>
<name>A0A9D5JRW5_9BACT</name>
<dbReference type="InterPro" id="IPR035965">
    <property type="entry name" value="PAS-like_dom_sf"/>
</dbReference>
<keyword evidence="7" id="KW-0175">Coiled coil</keyword>
<feature type="non-terminal residue" evidence="12">
    <location>
        <position position="637"/>
    </location>
</feature>
<feature type="domain" description="PAS" evidence="10">
    <location>
        <begin position="140"/>
        <end position="218"/>
    </location>
</feature>
<dbReference type="InterPro" id="IPR005467">
    <property type="entry name" value="His_kinase_dom"/>
</dbReference>
<comment type="caution">
    <text evidence="12">The sequence shown here is derived from an EMBL/GenBank/DDBJ whole genome shotgun (WGS) entry which is preliminary data.</text>
</comment>
<dbReference type="Pfam" id="PF13426">
    <property type="entry name" value="PAS_9"/>
    <property type="match status" value="1"/>
</dbReference>
<feature type="coiled-coil region" evidence="7">
    <location>
        <begin position="417"/>
        <end position="444"/>
    </location>
</feature>
<dbReference type="Gene3D" id="3.30.450.20">
    <property type="entry name" value="PAS domain"/>
    <property type="match status" value="2"/>
</dbReference>
<dbReference type="Pfam" id="PF00512">
    <property type="entry name" value="HisKA"/>
    <property type="match status" value="1"/>
</dbReference>
<dbReference type="PROSITE" id="PS50112">
    <property type="entry name" value="PAS"/>
    <property type="match status" value="2"/>
</dbReference>
<sequence length="637" mass="72126">MSIKVLLVDQDAEFDALATSLKAQMSSEIQWIVVQDRDETLPLLDTHPDIAVIVWNMQDSAPDAMTFLSRLYEDHPLIRTIAIMPDDDIHDIRRVINQGASDVLIKPVEPDVLHQAINKAIRQVQQVTQEVTRRQHTEKQLLQLSKAVEATRLGITITDLDGKILYTNPTDARLHGYEVDELLGQDVRIFAPPELRQPMSLEQIRQWNGAIRESINIRKDGTRFPVWLITDIIRDPQGQPNAIVTTCEDISERKQVEAELEQYRHHLEELIEERTKELTVTNHELQQEILERKKAEDALRESEEQYRLLFENLPDVFYRVNLNGTLMLTSPSITQFLGYSADDIIGLSFADDLFVHPEQWDDFVMIMNGDGHLENFEILLRRSDGSFEWGSTSAQFYTDKEGQVIGYEGIIRDISVRKQAEIELMVAHDELQKTNVQLQELNASKDKFFSIISHDLRSQFSTLLGFTEIIDSNIDIYDRPKLKNLMGRVKTSAERLYALFENLLTWSRIQRGAMHCQPMTLNVLAAVEDALALSKTKADLKGITLTNQVPPDITAYADQSMVNTILCNLISNALKFTPEGGTISVSAEQRPEEVEIAVSDTGCGIESDVIEKLFELDSTYTTVGTAGEHGSGLGLIL</sequence>
<accession>A0A9D5JRW5</accession>
<dbReference type="Proteomes" id="UP000649604">
    <property type="component" value="Unassembled WGS sequence"/>
</dbReference>
<keyword evidence="3" id="KW-0597">Phosphoprotein</keyword>
<evidence type="ECO:0000256" key="7">
    <source>
        <dbReference type="SAM" id="Coils"/>
    </source>
</evidence>
<dbReference type="PROSITE" id="PS50110">
    <property type="entry name" value="RESPONSE_REGULATORY"/>
    <property type="match status" value="1"/>
</dbReference>
<dbReference type="SMART" id="SM00448">
    <property type="entry name" value="REC"/>
    <property type="match status" value="1"/>
</dbReference>
<dbReference type="EC" id="2.7.13.3" evidence="2"/>
<dbReference type="Pfam" id="PF02518">
    <property type="entry name" value="HATPase_c"/>
    <property type="match status" value="1"/>
</dbReference>
<dbReference type="PANTHER" id="PTHR43304">
    <property type="entry name" value="PHYTOCHROME-LIKE PROTEIN CPH1"/>
    <property type="match status" value="1"/>
</dbReference>